<sequence>MLGLIGAHRTGKTTLAREYAARSGLLFITSSSTAVHAELGIPMDADLDMQTRLKVQHAILDRAEEDIHRASGPFVSDRTPLDMAAYLLADVGRSNVSRVEIDAAMKYVERCYDMTNTYFFRLVLVSPGIPYVVEEGKPPFNVAYQEHHHALVSGLAYDERCEVSLDVLPRDCLSLKERLSSLDEIAKDVSKEIAKDRNLYLH</sequence>
<organism evidence="2 3">
    <name type="scientific">Magnetospirillum molischianum DSM 120</name>
    <dbReference type="NCBI Taxonomy" id="1150626"/>
    <lineage>
        <taxon>Bacteria</taxon>
        <taxon>Pseudomonadati</taxon>
        <taxon>Pseudomonadota</taxon>
        <taxon>Alphaproteobacteria</taxon>
        <taxon>Rhodospirillales</taxon>
        <taxon>Rhodospirillaceae</taxon>
        <taxon>Magnetospirillum</taxon>
    </lineage>
</organism>
<dbReference type="eggNOG" id="ENOG502ZG8G">
    <property type="taxonomic scope" value="Bacteria"/>
</dbReference>
<accession>H8FYC3</accession>
<evidence type="ECO:0000313" key="2">
    <source>
        <dbReference type="EMBL" id="CCG43361.1"/>
    </source>
</evidence>
<reference evidence="2 3" key="1">
    <citation type="journal article" date="2012" name="J. Bacteriol.">
        <title>Draft Genome Sequence of the Purple Photosynthetic Bacterium Phaeospirillum molischianum DSM120, a Particularly Versatile Bacterium.</title>
        <authorList>
            <person name="Duquesne K."/>
            <person name="Prima V."/>
            <person name="Ji B."/>
            <person name="Rouy Z."/>
            <person name="Medigue C."/>
            <person name="Talla E."/>
            <person name="Sturgis J.N."/>
        </authorList>
    </citation>
    <scope>NUCLEOTIDE SEQUENCE [LARGE SCALE GENOMIC DNA]</scope>
    <source>
        <strain evidence="3">DSM120</strain>
    </source>
</reference>
<dbReference type="SUPFAM" id="SSF52540">
    <property type="entry name" value="P-loop containing nucleoside triphosphate hydrolases"/>
    <property type="match status" value="1"/>
</dbReference>
<proteinExistence type="predicted"/>
<dbReference type="Proteomes" id="UP000004169">
    <property type="component" value="Unassembled WGS sequence"/>
</dbReference>
<dbReference type="Pfam" id="PF13521">
    <property type="entry name" value="AAA_28"/>
    <property type="match status" value="1"/>
</dbReference>
<dbReference type="AlphaFoldDB" id="H8FYC3"/>
<evidence type="ECO:0000313" key="3">
    <source>
        <dbReference type="Proteomes" id="UP000004169"/>
    </source>
</evidence>
<name>H8FYC3_MAGML</name>
<dbReference type="InterPro" id="IPR027417">
    <property type="entry name" value="P-loop_NTPase"/>
</dbReference>
<dbReference type="InterPro" id="IPR038727">
    <property type="entry name" value="NadR/Ttd14_AAA_dom"/>
</dbReference>
<feature type="domain" description="NadR/Ttd14 AAA" evidence="1">
    <location>
        <begin position="4"/>
        <end position="106"/>
    </location>
</feature>
<dbReference type="EMBL" id="CAHP01000060">
    <property type="protein sequence ID" value="CCG43361.1"/>
    <property type="molecule type" value="Genomic_DNA"/>
</dbReference>
<keyword evidence="3" id="KW-1185">Reference proteome</keyword>
<comment type="caution">
    <text evidence="2">The sequence shown here is derived from an EMBL/GenBank/DDBJ whole genome shotgun (WGS) entry which is preliminary data.</text>
</comment>
<gene>
    <name evidence="2" type="ORF">PHAMO_80152</name>
</gene>
<dbReference type="Gene3D" id="3.40.50.300">
    <property type="entry name" value="P-loop containing nucleotide triphosphate hydrolases"/>
    <property type="match status" value="1"/>
</dbReference>
<dbReference type="RefSeq" id="WP_002731455.1">
    <property type="nucleotide sequence ID" value="NZ_CAHP01000060.1"/>
</dbReference>
<protein>
    <recommendedName>
        <fullName evidence="1">NadR/Ttd14 AAA domain-containing protein</fullName>
    </recommendedName>
</protein>
<evidence type="ECO:0000259" key="1">
    <source>
        <dbReference type="Pfam" id="PF13521"/>
    </source>
</evidence>
<dbReference type="STRING" id="1150626.PHAMO_80152"/>